<keyword evidence="13" id="KW-0902">Two-component regulatory system</keyword>
<dbReference type="AlphaFoldDB" id="A0A3B0V0Z3"/>
<dbReference type="Gene3D" id="3.30.565.10">
    <property type="entry name" value="Histidine kinase-like ATPase, C-terminal domain"/>
    <property type="match status" value="1"/>
</dbReference>
<keyword evidence="18" id="KW-1133">Transmembrane helix</keyword>
<keyword evidence="18" id="KW-0472">Membrane</keyword>
<dbReference type="SMART" id="SM00387">
    <property type="entry name" value="HATPase_c"/>
    <property type="match status" value="1"/>
</dbReference>
<accession>A0A3B0V0Z3</accession>
<reference evidence="21" key="1">
    <citation type="submission" date="2018-06" db="EMBL/GenBank/DDBJ databases">
        <authorList>
            <person name="Zhirakovskaya E."/>
        </authorList>
    </citation>
    <scope>NUCLEOTIDE SEQUENCE</scope>
</reference>
<dbReference type="GO" id="GO:0004721">
    <property type="term" value="F:phosphoprotein phosphatase activity"/>
    <property type="evidence" value="ECO:0007669"/>
    <property type="project" value="UniProtKB-KW"/>
</dbReference>
<keyword evidence="15" id="KW-0464">Manganese</keyword>
<dbReference type="PROSITE" id="PS50109">
    <property type="entry name" value="HIS_KIN"/>
    <property type="match status" value="1"/>
</dbReference>
<dbReference type="InterPro" id="IPR003660">
    <property type="entry name" value="HAMP_dom"/>
</dbReference>
<evidence type="ECO:0000313" key="21">
    <source>
        <dbReference type="EMBL" id="VAW37118.1"/>
    </source>
</evidence>
<keyword evidence="10" id="KW-0067">ATP-binding</keyword>
<evidence type="ECO:0000256" key="9">
    <source>
        <dbReference type="ARBA" id="ARBA00022801"/>
    </source>
</evidence>
<dbReference type="Pfam" id="PF02518">
    <property type="entry name" value="HATPase_c"/>
    <property type="match status" value="1"/>
</dbReference>
<evidence type="ECO:0000256" key="2">
    <source>
        <dbReference type="ARBA" id="ARBA00001936"/>
    </source>
</evidence>
<dbReference type="InterPro" id="IPR036890">
    <property type="entry name" value="HATPase_C_sf"/>
</dbReference>
<dbReference type="CDD" id="cd06225">
    <property type="entry name" value="HAMP"/>
    <property type="match status" value="1"/>
</dbReference>
<evidence type="ECO:0000256" key="13">
    <source>
        <dbReference type="ARBA" id="ARBA00023012"/>
    </source>
</evidence>
<feature type="non-terminal residue" evidence="21">
    <location>
        <position position="1"/>
    </location>
</feature>
<evidence type="ECO:0000256" key="6">
    <source>
        <dbReference type="ARBA" id="ARBA00022679"/>
    </source>
</evidence>
<sequence>GNERRLLRLDHDYEDLQRQLVLMASLVNMGRKVKAQEHFKRVISRRFGGFFTEIDNWIAIKRAELQATEAGFSRINRRNNYSTIAALSVILLLTVIFAGALVYILESRIRELLRVTERISAGDLQTMAPVRGHDEFSRFAGAMNTMIAGLAVSRKRLLEQSYYSGMADMVAGTIHNLRNSLAPVVVDLEVVQGRLTNIRSEQLCRAIDEINGKAAGDVANARRRDLLEFIKLSSLEFKRQLPLVKSDLDEISAKIALLVEVMNQASRYTAAERALETVTLAEVIKDAMALIGEREGDTITIETAPEVNSLAAFRSQRIVLVQILVNLIDNGLEAVRKSGRADGLLKINAVSRGSEKGRELAVMVMDNGIGISKEMAGRIFQRGISSKSGSYGLGLHWCANAASSLNGSLRAESDGEGRGTVMTLILNL</sequence>
<dbReference type="Pfam" id="PF00672">
    <property type="entry name" value="HAMP"/>
    <property type="match status" value="1"/>
</dbReference>
<keyword evidence="5" id="KW-0597">Phosphoprotein</keyword>
<dbReference type="GO" id="GO:0000160">
    <property type="term" value="P:phosphorelay signal transduction system"/>
    <property type="evidence" value="ECO:0007669"/>
    <property type="project" value="UniProtKB-KW"/>
</dbReference>
<dbReference type="PANTHER" id="PTHR44936:SF9">
    <property type="entry name" value="SENSOR PROTEIN CREC"/>
    <property type="match status" value="1"/>
</dbReference>
<dbReference type="Gene3D" id="6.10.340.10">
    <property type="match status" value="1"/>
</dbReference>
<dbReference type="InterPro" id="IPR050980">
    <property type="entry name" value="2C_sensor_his_kinase"/>
</dbReference>
<keyword evidence="9" id="KW-0378">Hydrolase</keyword>
<dbReference type="InterPro" id="IPR005467">
    <property type="entry name" value="His_kinase_dom"/>
</dbReference>
<keyword evidence="6" id="KW-0808">Transferase</keyword>
<evidence type="ECO:0000256" key="17">
    <source>
        <dbReference type="ARBA" id="ARBA00041776"/>
    </source>
</evidence>
<evidence type="ECO:0000256" key="3">
    <source>
        <dbReference type="ARBA" id="ARBA00001946"/>
    </source>
</evidence>
<keyword evidence="11" id="KW-0460">Magnesium</keyword>
<feature type="domain" description="HAMP" evidence="20">
    <location>
        <begin position="103"/>
        <end position="155"/>
    </location>
</feature>
<keyword evidence="12" id="KW-0904">Protein phosphatase</keyword>
<dbReference type="InterPro" id="IPR003594">
    <property type="entry name" value="HATPase_dom"/>
</dbReference>
<gene>
    <name evidence="21" type="ORF">MNBD_DELTA03-876</name>
</gene>
<evidence type="ECO:0000256" key="10">
    <source>
        <dbReference type="ARBA" id="ARBA00022840"/>
    </source>
</evidence>
<evidence type="ECO:0000256" key="1">
    <source>
        <dbReference type="ARBA" id="ARBA00000085"/>
    </source>
</evidence>
<dbReference type="GO" id="GO:0016020">
    <property type="term" value="C:membrane"/>
    <property type="evidence" value="ECO:0007669"/>
    <property type="project" value="InterPro"/>
</dbReference>
<dbReference type="SUPFAM" id="SSF158472">
    <property type="entry name" value="HAMP domain-like"/>
    <property type="match status" value="1"/>
</dbReference>
<evidence type="ECO:0000256" key="14">
    <source>
        <dbReference type="ARBA" id="ARBA00023016"/>
    </source>
</evidence>
<dbReference type="EC" id="2.7.13.3" evidence="4"/>
<keyword evidence="18" id="KW-0812">Transmembrane</keyword>
<comment type="cofactor">
    <cofactor evidence="2">
        <name>Mn(2+)</name>
        <dbReference type="ChEBI" id="CHEBI:29035"/>
    </cofactor>
</comment>
<evidence type="ECO:0000256" key="12">
    <source>
        <dbReference type="ARBA" id="ARBA00022912"/>
    </source>
</evidence>
<evidence type="ECO:0000256" key="8">
    <source>
        <dbReference type="ARBA" id="ARBA00022777"/>
    </source>
</evidence>
<protein>
    <recommendedName>
        <fullName evidence="16">Signal transduction histidine-protein kinase/phosphatase MprB</fullName>
        <ecNumber evidence="4">2.7.13.3</ecNumber>
    </recommendedName>
    <alternativeName>
        <fullName evidence="17">Mycobacterial persistence regulator B</fullName>
    </alternativeName>
</protein>
<evidence type="ECO:0000256" key="16">
    <source>
        <dbReference type="ARBA" id="ARBA00040454"/>
    </source>
</evidence>
<keyword evidence="7" id="KW-0547">Nucleotide-binding</keyword>
<evidence type="ECO:0000259" key="20">
    <source>
        <dbReference type="PROSITE" id="PS50885"/>
    </source>
</evidence>
<feature type="transmembrane region" description="Helical" evidence="18">
    <location>
        <begin position="84"/>
        <end position="105"/>
    </location>
</feature>
<dbReference type="PRINTS" id="PR00344">
    <property type="entry name" value="BCTRLSENSOR"/>
</dbReference>
<dbReference type="GO" id="GO:0004673">
    <property type="term" value="F:protein histidine kinase activity"/>
    <property type="evidence" value="ECO:0007669"/>
    <property type="project" value="UniProtKB-EC"/>
</dbReference>
<dbReference type="SMART" id="SM00304">
    <property type="entry name" value="HAMP"/>
    <property type="match status" value="1"/>
</dbReference>
<evidence type="ECO:0000259" key="19">
    <source>
        <dbReference type="PROSITE" id="PS50109"/>
    </source>
</evidence>
<evidence type="ECO:0000256" key="4">
    <source>
        <dbReference type="ARBA" id="ARBA00012438"/>
    </source>
</evidence>
<evidence type="ECO:0000256" key="11">
    <source>
        <dbReference type="ARBA" id="ARBA00022842"/>
    </source>
</evidence>
<dbReference type="PROSITE" id="PS50885">
    <property type="entry name" value="HAMP"/>
    <property type="match status" value="1"/>
</dbReference>
<evidence type="ECO:0000256" key="15">
    <source>
        <dbReference type="ARBA" id="ARBA00023211"/>
    </source>
</evidence>
<name>A0A3B0V0Z3_9ZZZZ</name>
<dbReference type="GO" id="GO:0005524">
    <property type="term" value="F:ATP binding"/>
    <property type="evidence" value="ECO:0007669"/>
    <property type="project" value="UniProtKB-KW"/>
</dbReference>
<keyword evidence="8" id="KW-0418">Kinase</keyword>
<evidence type="ECO:0000256" key="7">
    <source>
        <dbReference type="ARBA" id="ARBA00022741"/>
    </source>
</evidence>
<proteinExistence type="predicted"/>
<dbReference type="SUPFAM" id="SSF55874">
    <property type="entry name" value="ATPase domain of HSP90 chaperone/DNA topoisomerase II/histidine kinase"/>
    <property type="match status" value="1"/>
</dbReference>
<organism evidence="21">
    <name type="scientific">hydrothermal vent metagenome</name>
    <dbReference type="NCBI Taxonomy" id="652676"/>
    <lineage>
        <taxon>unclassified sequences</taxon>
        <taxon>metagenomes</taxon>
        <taxon>ecological metagenomes</taxon>
    </lineage>
</organism>
<dbReference type="InterPro" id="IPR004358">
    <property type="entry name" value="Sig_transdc_His_kin-like_C"/>
</dbReference>
<keyword evidence="14" id="KW-0346">Stress response</keyword>
<feature type="domain" description="Histidine kinase" evidence="19">
    <location>
        <begin position="172"/>
        <end position="428"/>
    </location>
</feature>
<comment type="cofactor">
    <cofactor evidence="3">
        <name>Mg(2+)</name>
        <dbReference type="ChEBI" id="CHEBI:18420"/>
    </cofactor>
</comment>
<dbReference type="PANTHER" id="PTHR44936">
    <property type="entry name" value="SENSOR PROTEIN CREC"/>
    <property type="match status" value="1"/>
</dbReference>
<evidence type="ECO:0000256" key="18">
    <source>
        <dbReference type="SAM" id="Phobius"/>
    </source>
</evidence>
<comment type="catalytic activity">
    <reaction evidence="1">
        <text>ATP + protein L-histidine = ADP + protein N-phospho-L-histidine.</text>
        <dbReference type="EC" id="2.7.13.3"/>
    </reaction>
</comment>
<evidence type="ECO:0000256" key="5">
    <source>
        <dbReference type="ARBA" id="ARBA00022553"/>
    </source>
</evidence>
<dbReference type="EMBL" id="UOEX01000201">
    <property type="protein sequence ID" value="VAW37118.1"/>
    <property type="molecule type" value="Genomic_DNA"/>
</dbReference>